<proteinExistence type="predicted"/>
<dbReference type="OrthoDB" id="4356994at2759"/>
<keyword evidence="2" id="KW-0175">Coiled coil</keyword>
<dbReference type="PANTHER" id="PTHR46910:SF1">
    <property type="entry name" value="MISCELLANEOUS ZN(II)2CYS6 TRANSCRIPTION FACTOR (EUROFUNG)-RELATED"/>
    <property type="match status" value="1"/>
</dbReference>
<comment type="caution">
    <text evidence="4">The sequence shown here is derived from an EMBL/GenBank/DDBJ whole genome shotgun (WGS) entry which is preliminary data.</text>
</comment>
<evidence type="ECO:0000256" key="1">
    <source>
        <dbReference type="ARBA" id="ARBA00023242"/>
    </source>
</evidence>
<organism evidence="4 5">
    <name type="scientific">Mortierella isabellina</name>
    <name type="common">Filamentous fungus</name>
    <name type="synonym">Umbelopsis isabellina</name>
    <dbReference type="NCBI Taxonomy" id="91625"/>
    <lineage>
        <taxon>Eukaryota</taxon>
        <taxon>Fungi</taxon>
        <taxon>Fungi incertae sedis</taxon>
        <taxon>Mucoromycota</taxon>
        <taxon>Mucoromycotina</taxon>
        <taxon>Umbelopsidomycetes</taxon>
        <taxon>Umbelopsidales</taxon>
        <taxon>Umbelopsidaceae</taxon>
        <taxon>Umbelopsis</taxon>
    </lineage>
</organism>
<protein>
    <submittedName>
        <fullName evidence="4">Uncharacterized protein</fullName>
    </submittedName>
</protein>
<feature type="region of interest" description="Disordered" evidence="3">
    <location>
        <begin position="778"/>
        <end position="797"/>
    </location>
</feature>
<evidence type="ECO:0000256" key="3">
    <source>
        <dbReference type="SAM" id="MobiDB-lite"/>
    </source>
</evidence>
<dbReference type="Proteomes" id="UP000654370">
    <property type="component" value="Unassembled WGS sequence"/>
</dbReference>
<evidence type="ECO:0000313" key="4">
    <source>
        <dbReference type="EMBL" id="KAG2183803.1"/>
    </source>
</evidence>
<evidence type="ECO:0000256" key="2">
    <source>
        <dbReference type="SAM" id="Coils"/>
    </source>
</evidence>
<dbReference type="EMBL" id="JAEPQZ010000003">
    <property type="protein sequence ID" value="KAG2183803.1"/>
    <property type="molecule type" value="Genomic_DNA"/>
</dbReference>
<feature type="compositionally biased region" description="Polar residues" evidence="3">
    <location>
        <begin position="93"/>
        <end position="103"/>
    </location>
</feature>
<dbReference type="CDD" id="cd12148">
    <property type="entry name" value="fungal_TF_MHR"/>
    <property type="match status" value="1"/>
</dbReference>
<keyword evidence="5" id="KW-1185">Reference proteome</keyword>
<gene>
    <name evidence="4" type="ORF">INT43_006814</name>
</gene>
<evidence type="ECO:0000313" key="5">
    <source>
        <dbReference type="Proteomes" id="UP000654370"/>
    </source>
</evidence>
<accession>A0A8H7UL51</accession>
<feature type="region of interest" description="Disordered" evidence="3">
    <location>
        <begin position="611"/>
        <end position="631"/>
    </location>
</feature>
<feature type="coiled-coil region" evidence="2">
    <location>
        <begin position="30"/>
        <end position="57"/>
    </location>
</feature>
<dbReference type="PANTHER" id="PTHR46910">
    <property type="entry name" value="TRANSCRIPTION FACTOR PDR1"/>
    <property type="match status" value="1"/>
</dbReference>
<name>A0A8H7UL51_MORIS</name>
<sequence length="797" mass="92982">MYRCKSLGLKCVYVVVNTPRDQEYLQLTKNMEAQNELKDIHQQIYEMEKEMTTLQQQYTNQKLDNNISPMTPVSDFDEKSSPQLFEKRHNSSGDEQSQRTTPDSFGDIASAQADDMQCIVHSEKYSNVPFNLIDEKTHGVGAQLYQLPDNETTLEQEWSLTLTKNGMKIQTYITNVQELARQIQGMATQLQQVDAPPLYNLPTVGLEGLSNSLILQFGKRAWMKILEGNRKALHRCVIFMQDQVLPDVNRIQLETPQISSDMITKLLQVYFSCQHLKDLAVHRAAFTEAYLQPNNIRAPVYAMCAYISTLRCKHVARLIPYESQLMYGEYYFSRARDMFSEQFDDVTLEAYCTLTFMAAYKLNLMRPSEGENYLSMAKRIGQTLLPEYSQLSGAPIDGLTMRTFHPNGQAEMFKRLVNTCNRLNFTLFLLKHPPKVPNAVHQEHMYKVAHAVKRPMADKFRLVHGGVHPRSLLLSYCANESRSELRYIQQSKYLALLREVIHNVMENFDTHFTGPIPSSYMTATFRAFEQNMRNWYYQTLPKELQLQLPLFDDTISDAALLDAVKIDHMQDSVPLMLLMGYYHEYMVITKRFLPRISQYNPKNVKMKIFQDEQDSPEYHSHKPARTPEKLERRRQKLRHIIEEFKLDWTEDELHDFYHLQLDLPQQYQIDAQDKCTRAANLVVRLLDQLTNSNFSCHFHLPTLMCAWDIHLRNSRLGHQEIHLPDGPVDPKVTRQARQNLIRCLAIMQRGYLYNTAERELWKHYQLMEQELMQELSKDPTFNVPLGPEPDFSAGHFR</sequence>
<keyword evidence="1" id="KW-0539">Nucleus</keyword>
<dbReference type="AlphaFoldDB" id="A0A8H7UL51"/>
<dbReference type="GO" id="GO:0003700">
    <property type="term" value="F:DNA-binding transcription factor activity"/>
    <property type="evidence" value="ECO:0007669"/>
    <property type="project" value="InterPro"/>
</dbReference>
<dbReference type="InterPro" id="IPR050987">
    <property type="entry name" value="AtrR-like"/>
</dbReference>
<feature type="region of interest" description="Disordered" evidence="3">
    <location>
        <begin position="63"/>
        <end position="107"/>
    </location>
</feature>
<feature type="compositionally biased region" description="Basic and acidic residues" evidence="3">
    <location>
        <begin position="616"/>
        <end position="631"/>
    </location>
</feature>
<reference evidence="4" key="1">
    <citation type="submission" date="2020-12" db="EMBL/GenBank/DDBJ databases">
        <title>Metabolic potential, ecology and presence of endohyphal bacteria is reflected in genomic diversity of Mucoromycotina.</title>
        <authorList>
            <person name="Muszewska A."/>
            <person name="Okrasinska A."/>
            <person name="Steczkiewicz K."/>
            <person name="Drgas O."/>
            <person name="Orlowska M."/>
            <person name="Perlinska-Lenart U."/>
            <person name="Aleksandrzak-Piekarczyk T."/>
            <person name="Szatraj K."/>
            <person name="Zielenkiewicz U."/>
            <person name="Pilsyk S."/>
            <person name="Malc E."/>
            <person name="Mieczkowski P."/>
            <person name="Kruszewska J.S."/>
            <person name="Biernat P."/>
            <person name="Pawlowska J."/>
        </authorList>
    </citation>
    <scope>NUCLEOTIDE SEQUENCE</scope>
    <source>
        <strain evidence="4">WA0000067209</strain>
    </source>
</reference>
<feature type="compositionally biased region" description="Basic and acidic residues" evidence="3">
    <location>
        <begin position="76"/>
        <end position="92"/>
    </location>
</feature>